<feature type="compositionally biased region" description="Basic and acidic residues" evidence="1">
    <location>
        <begin position="51"/>
        <end position="61"/>
    </location>
</feature>
<sequence length="122" mass="13861">MAAQTHAAALLSPWWFVFVLFVFPSVSFVTANTLIYDRFDLIRIGTFYDNDFPRPSERRGEGSATSTSHRDEPPFEVPAFFFEQQQQKEAGGRLDVVPRTTSEEEAAVCARRRISPRIKDGC</sequence>
<accession>A0AAV6Q319</accession>
<keyword evidence="2" id="KW-0472">Membrane</keyword>
<feature type="transmembrane region" description="Helical" evidence="2">
    <location>
        <begin position="14"/>
        <end position="35"/>
    </location>
</feature>
<dbReference type="Proteomes" id="UP000693946">
    <property type="component" value="Linkage Group LG7"/>
</dbReference>
<name>A0AAV6Q319_SOLSE</name>
<proteinExistence type="predicted"/>
<reference evidence="3 4" key="1">
    <citation type="journal article" date="2021" name="Sci. Rep.">
        <title>Chromosome anchoring in Senegalese sole (Solea senegalensis) reveals sex-associated markers and genome rearrangements in flatfish.</title>
        <authorList>
            <person name="Guerrero-Cozar I."/>
            <person name="Gomez-Garrido J."/>
            <person name="Berbel C."/>
            <person name="Martinez-Blanch J.F."/>
            <person name="Alioto T."/>
            <person name="Claros M.G."/>
            <person name="Gagnaire P.A."/>
            <person name="Manchado M."/>
        </authorList>
    </citation>
    <scope>NUCLEOTIDE SEQUENCE [LARGE SCALE GENOMIC DNA]</scope>
    <source>
        <strain evidence="3">Sse05_10M</strain>
    </source>
</reference>
<organism evidence="3 4">
    <name type="scientific">Solea senegalensis</name>
    <name type="common">Senegalese sole</name>
    <dbReference type="NCBI Taxonomy" id="28829"/>
    <lineage>
        <taxon>Eukaryota</taxon>
        <taxon>Metazoa</taxon>
        <taxon>Chordata</taxon>
        <taxon>Craniata</taxon>
        <taxon>Vertebrata</taxon>
        <taxon>Euteleostomi</taxon>
        <taxon>Actinopterygii</taxon>
        <taxon>Neopterygii</taxon>
        <taxon>Teleostei</taxon>
        <taxon>Neoteleostei</taxon>
        <taxon>Acanthomorphata</taxon>
        <taxon>Carangaria</taxon>
        <taxon>Pleuronectiformes</taxon>
        <taxon>Pleuronectoidei</taxon>
        <taxon>Soleidae</taxon>
        <taxon>Solea</taxon>
    </lineage>
</organism>
<dbReference type="EMBL" id="JAGKHQ010000019">
    <property type="protein sequence ID" value="KAG7482766.1"/>
    <property type="molecule type" value="Genomic_DNA"/>
</dbReference>
<dbReference type="AlphaFoldDB" id="A0AAV6Q319"/>
<keyword evidence="4" id="KW-1185">Reference proteome</keyword>
<gene>
    <name evidence="3" type="ORF">JOB18_029923</name>
</gene>
<evidence type="ECO:0000256" key="1">
    <source>
        <dbReference type="SAM" id="MobiDB-lite"/>
    </source>
</evidence>
<keyword evidence="2" id="KW-1133">Transmembrane helix</keyword>
<comment type="caution">
    <text evidence="3">The sequence shown here is derived from an EMBL/GenBank/DDBJ whole genome shotgun (WGS) entry which is preliminary data.</text>
</comment>
<evidence type="ECO:0000313" key="3">
    <source>
        <dbReference type="EMBL" id="KAG7482766.1"/>
    </source>
</evidence>
<protein>
    <submittedName>
        <fullName evidence="3">Uncharacterized protein</fullName>
    </submittedName>
</protein>
<keyword evidence="2" id="KW-0812">Transmembrane</keyword>
<evidence type="ECO:0000313" key="4">
    <source>
        <dbReference type="Proteomes" id="UP000693946"/>
    </source>
</evidence>
<feature type="region of interest" description="Disordered" evidence="1">
    <location>
        <begin position="48"/>
        <end position="73"/>
    </location>
</feature>
<evidence type="ECO:0000256" key="2">
    <source>
        <dbReference type="SAM" id="Phobius"/>
    </source>
</evidence>